<evidence type="ECO:0000256" key="1">
    <source>
        <dbReference type="ARBA" id="ARBA00004613"/>
    </source>
</evidence>
<dbReference type="EMBL" id="OV121138">
    <property type="protein sequence ID" value="CAH0561510.1"/>
    <property type="molecule type" value="Genomic_DNA"/>
</dbReference>
<accession>A0A9P0FNP2</accession>
<comment type="similarity">
    <text evidence="2">Belongs to the attacin/sarcotoxin-2 family.</text>
</comment>
<dbReference type="AlphaFoldDB" id="A0A9P0FNP2"/>
<evidence type="ECO:0000313" key="11">
    <source>
        <dbReference type="Proteomes" id="UP001154078"/>
    </source>
</evidence>
<evidence type="ECO:0000256" key="2">
    <source>
        <dbReference type="ARBA" id="ARBA00007550"/>
    </source>
</evidence>
<keyword evidence="3" id="KW-0964">Secreted</keyword>
<keyword evidence="7" id="KW-0044">Antibiotic</keyword>
<feature type="chain" id="PRO_5040137498" description="Attacin C-terminal domain-containing protein" evidence="8">
    <location>
        <begin position="18"/>
        <end position="166"/>
    </location>
</feature>
<proteinExistence type="inferred from homology"/>
<evidence type="ECO:0000259" key="9">
    <source>
        <dbReference type="Pfam" id="PF03769"/>
    </source>
</evidence>
<keyword evidence="8" id="KW-0732">Signal</keyword>
<evidence type="ECO:0000256" key="6">
    <source>
        <dbReference type="ARBA" id="ARBA00022859"/>
    </source>
</evidence>
<dbReference type="GO" id="GO:0005576">
    <property type="term" value="C:extracellular region"/>
    <property type="evidence" value="ECO:0007669"/>
    <property type="project" value="UniProtKB-SubCell"/>
</dbReference>
<evidence type="ECO:0000256" key="4">
    <source>
        <dbReference type="ARBA" id="ARBA00022529"/>
    </source>
</evidence>
<evidence type="ECO:0000256" key="8">
    <source>
        <dbReference type="SAM" id="SignalP"/>
    </source>
</evidence>
<dbReference type="Proteomes" id="UP001154078">
    <property type="component" value="Chromosome 7"/>
</dbReference>
<dbReference type="OrthoDB" id="8117451at2759"/>
<gene>
    <name evidence="10" type="ORF">MELIAE_LOCUS11019</name>
</gene>
<evidence type="ECO:0000256" key="5">
    <source>
        <dbReference type="ARBA" id="ARBA00022588"/>
    </source>
</evidence>
<reference evidence="10" key="1">
    <citation type="submission" date="2021-12" db="EMBL/GenBank/DDBJ databases">
        <authorList>
            <person name="King R."/>
        </authorList>
    </citation>
    <scope>NUCLEOTIDE SEQUENCE</scope>
</reference>
<organism evidence="10 11">
    <name type="scientific">Brassicogethes aeneus</name>
    <name type="common">Rape pollen beetle</name>
    <name type="synonym">Meligethes aeneus</name>
    <dbReference type="NCBI Taxonomy" id="1431903"/>
    <lineage>
        <taxon>Eukaryota</taxon>
        <taxon>Metazoa</taxon>
        <taxon>Ecdysozoa</taxon>
        <taxon>Arthropoda</taxon>
        <taxon>Hexapoda</taxon>
        <taxon>Insecta</taxon>
        <taxon>Pterygota</taxon>
        <taxon>Neoptera</taxon>
        <taxon>Endopterygota</taxon>
        <taxon>Coleoptera</taxon>
        <taxon>Polyphaga</taxon>
        <taxon>Cucujiformia</taxon>
        <taxon>Nitidulidae</taxon>
        <taxon>Meligethinae</taxon>
        <taxon>Brassicogethes</taxon>
    </lineage>
</organism>
<comment type="subcellular location">
    <subcellularLocation>
        <location evidence="1">Secreted</location>
    </subcellularLocation>
</comment>
<dbReference type="InterPro" id="IPR005521">
    <property type="entry name" value="Attacin_C"/>
</dbReference>
<evidence type="ECO:0000256" key="7">
    <source>
        <dbReference type="ARBA" id="ARBA00023022"/>
    </source>
</evidence>
<feature type="domain" description="Attacin C-terminal" evidence="9">
    <location>
        <begin position="49"/>
        <end position="166"/>
    </location>
</feature>
<dbReference type="Pfam" id="PF03769">
    <property type="entry name" value="Attacin_C"/>
    <property type="match status" value="1"/>
</dbReference>
<feature type="signal peptide" evidence="8">
    <location>
        <begin position="1"/>
        <end position="17"/>
    </location>
</feature>
<keyword evidence="6" id="KW-0391">Immunity</keyword>
<evidence type="ECO:0000256" key="3">
    <source>
        <dbReference type="ARBA" id="ARBA00022525"/>
    </source>
</evidence>
<dbReference type="GO" id="GO:0042742">
    <property type="term" value="P:defense response to bacterium"/>
    <property type="evidence" value="ECO:0007669"/>
    <property type="project" value="UniProtKB-KW"/>
</dbReference>
<evidence type="ECO:0000313" key="10">
    <source>
        <dbReference type="EMBL" id="CAH0561510.1"/>
    </source>
</evidence>
<keyword evidence="4" id="KW-0929">Antimicrobial</keyword>
<protein>
    <recommendedName>
        <fullName evidence="9">Attacin C-terminal domain-containing protein</fullName>
    </recommendedName>
</protein>
<name>A0A9P0FNP2_BRAAE</name>
<keyword evidence="11" id="KW-1185">Reference proteome</keyword>
<dbReference type="GO" id="GO:0045087">
    <property type="term" value="P:innate immune response"/>
    <property type="evidence" value="ECO:0007669"/>
    <property type="project" value="UniProtKB-KW"/>
</dbReference>
<keyword evidence="5" id="KW-0399">Innate immunity</keyword>
<sequence length="166" mass="17816">MKLFLVFIATFVVAAYGHEIVSSDDGELFYLVPVHRVRRQTTFDINKNGPGTRVTLGHKGTIYENPNHKVTGGAFASQQFRPTGPLTAGGNLGYQHKPSGSGLNVGADNTRGFGTNVNAQGNLNLLRSHNGNTRLDATGGYSRHFGGVGGTGRPNYNAGLNFNHRF</sequence>